<accession>L7UR62</accession>
<dbReference type="HOGENOM" id="CLU_049598_1_0_7"/>
<gene>
    <name evidence="2" type="ordered locus">MYSTI_07797</name>
</gene>
<proteinExistence type="predicted"/>
<reference evidence="2 3" key="1">
    <citation type="journal article" date="2013" name="Genome Announc.">
        <title>Complete genome sequence of Myxococcus stipitatus strain DSM 14675, a fruiting myxobacterium.</title>
        <authorList>
            <person name="Huntley S."/>
            <person name="Kneip S."/>
            <person name="Treuner-Lange A."/>
            <person name="Sogaard-Andersen L."/>
        </authorList>
    </citation>
    <scope>NUCLEOTIDE SEQUENCE [LARGE SCALE GENOMIC DNA]</scope>
    <source>
        <strain evidence="3">DSM 14675 / JCM 12634 / Mx s8</strain>
    </source>
</reference>
<dbReference type="EMBL" id="CP004025">
    <property type="protein sequence ID" value="AGC49069.1"/>
    <property type="molecule type" value="Genomic_DNA"/>
</dbReference>
<dbReference type="eggNOG" id="ENOG502Z7TF">
    <property type="taxonomic scope" value="Bacteria"/>
</dbReference>
<feature type="domain" description="ER-bound oxygenase mpaB/mpaB'/Rubber oxygenase catalytic" evidence="1">
    <location>
        <begin position="97"/>
        <end position="312"/>
    </location>
</feature>
<dbReference type="InterPro" id="IPR018713">
    <property type="entry name" value="MPAB/Lcp_cat_dom"/>
</dbReference>
<dbReference type="AlphaFoldDB" id="L7UR62"/>
<dbReference type="Pfam" id="PF09995">
    <property type="entry name" value="MPAB_Lcp_cat"/>
    <property type="match status" value="1"/>
</dbReference>
<dbReference type="Proteomes" id="UP000011131">
    <property type="component" value="Chromosome"/>
</dbReference>
<evidence type="ECO:0000313" key="2">
    <source>
        <dbReference type="EMBL" id="AGC49069.1"/>
    </source>
</evidence>
<dbReference type="STRING" id="1278073.MYSTI_07797"/>
<dbReference type="InterPro" id="IPR037473">
    <property type="entry name" value="Lcp-like"/>
</dbReference>
<protein>
    <recommendedName>
        <fullName evidence="1">ER-bound oxygenase mpaB/mpaB'/Rubber oxygenase catalytic domain-containing protein</fullName>
    </recommendedName>
</protein>
<name>L7UR62_MYXSD</name>
<organism evidence="2 3">
    <name type="scientific">Myxococcus stipitatus (strain DSM 14675 / JCM 12634 / Mx s8)</name>
    <dbReference type="NCBI Taxonomy" id="1278073"/>
    <lineage>
        <taxon>Bacteria</taxon>
        <taxon>Pseudomonadati</taxon>
        <taxon>Myxococcota</taxon>
        <taxon>Myxococcia</taxon>
        <taxon>Myxococcales</taxon>
        <taxon>Cystobacterineae</taxon>
        <taxon>Myxococcaceae</taxon>
        <taxon>Myxococcus</taxon>
    </lineage>
</organism>
<evidence type="ECO:0000313" key="3">
    <source>
        <dbReference type="Proteomes" id="UP000011131"/>
    </source>
</evidence>
<dbReference type="PANTHER" id="PTHR37539">
    <property type="entry name" value="SECRETED PROTEIN-RELATED"/>
    <property type="match status" value="1"/>
</dbReference>
<dbReference type="PANTHER" id="PTHR37539:SF1">
    <property type="entry name" value="ER-BOUND OXYGENASE MPAB_MPAB'_RUBBER OXYGENASE CATALYTIC DOMAIN-CONTAINING PROTEIN"/>
    <property type="match status" value="1"/>
</dbReference>
<dbReference type="GO" id="GO:0016491">
    <property type="term" value="F:oxidoreductase activity"/>
    <property type="evidence" value="ECO:0007669"/>
    <property type="project" value="InterPro"/>
</dbReference>
<dbReference type="PATRIC" id="fig|1278073.3.peg.7934"/>
<sequence>MLDTSTETLDRLRGVGDPVVDDLVAEHLTSHGPESLEHLLRDLFRMQRLPAGEPWVLRYLAALPRNNLVEPEVIARGQRLFGLYGPEVLMILGSYSLHLAYAAGHGVQAVYRSRRLKDDPIRRLCDTAQMVINVMQPGGLAEGRIGWLATRKVRLIHALIRHRLLSDTSNPWLEEWGVPINQEDQAGTLLTFSIATLDGLRKMGVKVSSADAAAYIQAWSAVGRLLGVEASLLPSSEEGAMFLARRISQRHVRSTPEGRHLAEQLLSSVQTLYPVPGYAVSLTHFFLQDAVFGDGVAAALDIPKPNWTKWLVAARARQKRVALRASRWVPGARRRRSWIARHFAQRLILFLRPDAQTPFEVPPAFKRCWGLEEHSLT</sequence>
<dbReference type="KEGG" id="msd:MYSTI_07797"/>
<evidence type="ECO:0000259" key="1">
    <source>
        <dbReference type="Pfam" id="PF09995"/>
    </source>
</evidence>
<dbReference type="OrthoDB" id="6072815at2"/>
<keyword evidence="3" id="KW-1185">Reference proteome</keyword>